<dbReference type="AlphaFoldDB" id="A0A9W7DIN5"/>
<dbReference type="InterPro" id="IPR041244">
    <property type="entry name" value="Ribosomal_bL27m_C"/>
</dbReference>
<dbReference type="Pfam" id="PF01016">
    <property type="entry name" value="Ribosomal_L27"/>
    <property type="match status" value="1"/>
</dbReference>
<dbReference type="PANTHER" id="PTHR15893">
    <property type="entry name" value="RIBOSOMAL PROTEIN L27"/>
    <property type="match status" value="1"/>
</dbReference>
<dbReference type="NCBIfam" id="TIGR00062">
    <property type="entry name" value="L27"/>
    <property type="match status" value="1"/>
</dbReference>
<keyword evidence="3" id="KW-0809">Transit peptide</keyword>
<dbReference type="Pfam" id="PF18471">
    <property type="entry name" value="Ribosomal_L27_C"/>
    <property type="match status" value="1"/>
</dbReference>
<dbReference type="PRINTS" id="PR00063">
    <property type="entry name" value="RIBOSOMALL27"/>
</dbReference>
<evidence type="ECO:0000256" key="8">
    <source>
        <dbReference type="ARBA" id="ARBA00035465"/>
    </source>
</evidence>
<evidence type="ECO:0000313" key="11">
    <source>
        <dbReference type="EMBL" id="GMG40287.1"/>
    </source>
</evidence>
<feature type="domain" description="Large ribosomal subunit protein bL27m C-terminal" evidence="10">
    <location>
        <begin position="169"/>
        <end position="403"/>
    </location>
</feature>
<reference evidence="11" key="1">
    <citation type="submission" date="2023-04" db="EMBL/GenBank/DDBJ databases">
        <title>Ambrosiozyma monospora NBRC 1965.</title>
        <authorList>
            <person name="Ichikawa N."/>
            <person name="Sato H."/>
            <person name="Tonouchi N."/>
        </authorList>
    </citation>
    <scope>NUCLEOTIDE SEQUENCE</scope>
    <source>
        <strain evidence="11">NBRC 1965</strain>
    </source>
</reference>
<dbReference type="Proteomes" id="UP001165063">
    <property type="component" value="Unassembled WGS sequence"/>
</dbReference>
<keyword evidence="5" id="KW-0496">Mitochondrion</keyword>
<dbReference type="GO" id="GO:0006412">
    <property type="term" value="P:translation"/>
    <property type="evidence" value="ECO:0007669"/>
    <property type="project" value="InterPro"/>
</dbReference>
<evidence type="ECO:0000256" key="1">
    <source>
        <dbReference type="ARBA" id="ARBA00004173"/>
    </source>
</evidence>
<evidence type="ECO:0000256" key="3">
    <source>
        <dbReference type="ARBA" id="ARBA00022946"/>
    </source>
</evidence>
<evidence type="ECO:0000256" key="4">
    <source>
        <dbReference type="ARBA" id="ARBA00022980"/>
    </source>
</evidence>
<dbReference type="GO" id="GO:0003735">
    <property type="term" value="F:structural constituent of ribosome"/>
    <property type="evidence" value="ECO:0007669"/>
    <property type="project" value="InterPro"/>
</dbReference>
<organism evidence="11 12">
    <name type="scientific">Ambrosiozyma monospora</name>
    <name type="common">Yeast</name>
    <name type="synonym">Endomycopsis monosporus</name>
    <dbReference type="NCBI Taxonomy" id="43982"/>
    <lineage>
        <taxon>Eukaryota</taxon>
        <taxon>Fungi</taxon>
        <taxon>Dikarya</taxon>
        <taxon>Ascomycota</taxon>
        <taxon>Saccharomycotina</taxon>
        <taxon>Pichiomycetes</taxon>
        <taxon>Pichiales</taxon>
        <taxon>Pichiaceae</taxon>
        <taxon>Ambrosiozyma</taxon>
    </lineage>
</organism>
<dbReference type="InterPro" id="IPR001684">
    <property type="entry name" value="Ribosomal_bL27"/>
</dbReference>
<evidence type="ECO:0000256" key="6">
    <source>
        <dbReference type="ARBA" id="ARBA00023274"/>
    </source>
</evidence>
<dbReference type="FunFam" id="2.40.50.100:FF:000042">
    <property type="entry name" value="50S ribosomal protein L27"/>
    <property type="match status" value="1"/>
</dbReference>
<evidence type="ECO:0000256" key="2">
    <source>
        <dbReference type="ARBA" id="ARBA00010797"/>
    </source>
</evidence>
<dbReference type="Gene3D" id="2.40.50.100">
    <property type="match status" value="1"/>
</dbReference>
<name>A0A9W7DIN5_AMBMO</name>
<evidence type="ECO:0000259" key="10">
    <source>
        <dbReference type="Pfam" id="PF18471"/>
    </source>
</evidence>
<dbReference type="GO" id="GO:0005762">
    <property type="term" value="C:mitochondrial large ribosomal subunit"/>
    <property type="evidence" value="ECO:0007669"/>
    <property type="project" value="TreeGrafter"/>
</dbReference>
<dbReference type="SUPFAM" id="SSF110324">
    <property type="entry name" value="Ribosomal L27 protein-like"/>
    <property type="match status" value="1"/>
</dbReference>
<dbReference type="PANTHER" id="PTHR15893:SF0">
    <property type="entry name" value="LARGE RIBOSOMAL SUBUNIT PROTEIN BL27M"/>
    <property type="match status" value="1"/>
</dbReference>
<dbReference type="PROSITE" id="PS00831">
    <property type="entry name" value="RIBOSOMAL_L27"/>
    <property type="match status" value="1"/>
</dbReference>
<sequence>MCVSTIEYEQPCVYRHPTQTNINHIEVLPIMMFLRSPIKDLNNSIFNNLKTALTQVRSAHKKAGGSRTHMKDSAGRRLGPKKHQGQQVKTGQIILRQRGTKWYPGVNVGIGRDHTLFALEPGFVKFYLDPFHPKRKFIGVSLKREDKLPYDHFAPTVRRLGRAVIQSEKFSKQEEEYMPRKEQLELPTLLEKQQARETHRNAKIENFKKELVNYIQLENDDLISKAAERLGKIDGFLRGGKSLDDARFYTTYNYIYDLRLSLKRSEITEEQFNESKSAYESLANKVDSALMFDSDFRLHENLTAEQIKERQATMIEELTKLIPDPMKPVSKANKLEAIKILDSSVFTKQQKLALKRKFLKPTLPESEDTLATGKDKKKAIVINRINYETRRVETIYRTKKAFLP</sequence>
<feature type="region of interest" description="Disordered" evidence="9">
    <location>
        <begin position="59"/>
        <end position="90"/>
    </location>
</feature>
<keyword evidence="6" id="KW-0687">Ribonucleoprotein</keyword>
<protein>
    <recommendedName>
        <fullName evidence="7">Large ribosomal subunit protein bL27m</fullName>
    </recommendedName>
    <alternativeName>
        <fullName evidence="8">54S ribosomal protein L2, mitochondrial</fullName>
    </alternativeName>
</protein>
<dbReference type="OrthoDB" id="1867012at2759"/>
<accession>A0A9W7DIN5</accession>
<comment type="subcellular location">
    <subcellularLocation>
        <location evidence="1">Mitochondrion</location>
    </subcellularLocation>
</comment>
<comment type="similarity">
    <text evidence="2">Belongs to the bacterial ribosomal protein bL27 family.</text>
</comment>
<evidence type="ECO:0000256" key="5">
    <source>
        <dbReference type="ARBA" id="ARBA00023128"/>
    </source>
</evidence>
<proteinExistence type="inferred from homology"/>
<evidence type="ECO:0000313" key="12">
    <source>
        <dbReference type="Proteomes" id="UP001165063"/>
    </source>
</evidence>
<evidence type="ECO:0000256" key="7">
    <source>
        <dbReference type="ARBA" id="ARBA00035267"/>
    </source>
</evidence>
<gene>
    <name evidence="11" type="ORF">Amon01_000605600</name>
</gene>
<dbReference type="InterPro" id="IPR018261">
    <property type="entry name" value="Ribosomal_bL27_CS"/>
</dbReference>
<comment type="caution">
    <text evidence="11">The sequence shown here is derived from an EMBL/GenBank/DDBJ whole genome shotgun (WGS) entry which is preliminary data.</text>
</comment>
<keyword evidence="12" id="KW-1185">Reference proteome</keyword>
<dbReference type="EMBL" id="BSXU01003651">
    <property type="protein sequence ID" value="GMG40287.1"/>
    <property type="molecule type" value="Genomic_DNA"/>
</dbReference>
<keyword evidence="4" id="KW-0689">Ribosomal protein</keyword>
<evidence type="ECO:0000256" key="9">
    <source>
        <dbReference type="SAM" id="MobiDB-lite"/>
    </source>
</evidence>